<dbReference type="Bgee" id="WBGene00044911">
    <property type="expression patterns" value="Expressed in adult organism and 1 other cell type or tissue"/>
</dbReference>
<evidence type="ECO:0000256" key="2">
    <source>
        <dbReference type="SAM" id="Phobius"/>
    </source>
</evidence>
<evidence type="ECO:0000313" key="5">
    <source>
        <dbReference type="WormBase" id="H38K22.6"/>
    </source>
</evidence>
<name>Q0WKU4_CAEEL</name>
<dbReference type="AGR" id="WB:WBGene00044911"/>
<dbReference type="SMR" id="Q0WKU4"/>
<reference evidence="3 4" key="1">
    <citation type="journal article" date="1998" name="Science">
        <title>Genome sequence of the nematode C. elegans: a platform for investigating biology.</title>
        <authorList>
            <consortium name="The C. elegans sequencing consortium"/>
            <person name="Sulson J.E."/>
            <person name="Waterston R."/>
        </authorList>
    </citation>
    <scope>NUCLEOTIDE SEQUENCE [LARGE SCALE GENOMIC DNA]</scope>
    <source>
        <strain evidence="3 4">Bristol N2</strain>
    </source>
</reference>
<dbReference type="RefSeq" id="NP_001076641.1">
    <property type="nucleotide sequence ID" value="NM_001083172.1"/>
</dbReference>
<dbReference type="STRING" id="6239.H38K22.6.1"/>
<gene>
    <name evidence="3" type="ORF">CELE_H38K22.6</name>
    <name evidence="3 5" type="ORF">H38K22.6</name>
</gene>
<accession>Q0WKU4</accession>
<dbReference type="EMBL" id="BX284603">
    <property type="protein sequence ID" value="CAL22707.1"/>
    <property type="molecule type" value="Genomic_DNA"/>
</dbReference>
<dbReference type="OMA" id="FLLDCIF"/>
<dbReference type="CTD" id="4926924"/>
<dbReference type="PeptideAtlas" id="Q0WKU4"/>
<evidence type="ECO:0000313" key="3">
    <source>
        <dbReference type="EMBL" id="CAL22707.1"/>
    </source>
</evidence>
<keyword evidence="2" id="KW-0472">Membrane</keyword>
<dbReference type="WormBase" id="H38K22.6">
    <property type="protein sequence ID" value="CE40331"/>
    <property type="gene ID" value="WBGene00044911"/>
</dbReference>
<dbReference type="InterPro" id="IPR009564">
    <property type="entry name" value="DUF1179"/>
</dbReference>
<dbReference type="FunCoup" id="Q0WKU4">
    <property type="interactions" value="252"/>
</dbReference>
<protein>
    <submittedName>
        <fullName evidence="3">Uncharacterized protein</fullName>
    </submittedName>
</protein>
<organism evidence="3 4">
    <name type="scientific">Caenorhabditis elegans</name>
    <dbReference type="NCBI Taxonomy" id="6239"/>
    <lineage>
        <taxon>Eukaryota</taxon>
        <taxon>Metazoa</taxon>
        <taxon>Ecdysozoa</taxon>
        <taxon>Nematoda</taxon>
        <taxon>Chromadorea</taxon>
        <taxon>Rhabditida</taxon>
        <taxon>Rhabditina</taxon>
        <taxon>Rhabditomorpha</taxon>
        <taxon>Rhabditoidea</taxon>
        <taxon>Rhabditidae</taxon>
        <taxon>Peloderinae</taxon>
        <taxon>Caenorhabditis</taxon>
    </lineage>
</organism>
<proteinExistence type="predicted"/>
<dbReference type="PaxDb" id="6239-H38K22.6"/>
<keyword evidence="2" id="KW-1133">Transmembrane helix</keyword>
<dbReference type="HOGENOM" id="CLU_2308660_0_0_1"/>
<feature type="compositionally biased region" description="Polar residues" evidence="1">
    <location>
        <begin position="61"/>
        <end position="73"/>
    </location>
</feature>
<feature type="region of interest" description="Disordered" evidence="1">
    <location>
        <begin position="42"/>
        <end position="75"/>
    </location>
</feature>
<dbReference type="Pfam" id="PF06678">
    <property type="entry name" value="DUF1179"/>
    <property type="match status" value="1"/>
</dbReference>
<dbReference type="GeneID" id="4926924"/>
<dbReference type="OrthoDB" id="5826512at2759"/>
<dbReference type="InParanoid" id="Q0WKU4"/>
<dbReference type="eggNOG" id="ENOG502TIUQ">
    <property type="taxonomic scope" value="Eukaryota"/>
</dbReference>
<dbReference type="UCSC" id="H38K22.6">
    <property type="organism name" value="c. elegans"/>
</dbReference>
<evidence type="ECO:0000313" key="4">
    <source>
        <dbReference type="Proteomes" id="UP000001940"/>
    </source>
</evidence>
<dbReference type="AlphaFoldDB" id="Q0WKU4"/>
<dbReference type="Proteomes" id="UP000001940">
    <property type="component" value="Chromosome III"/>
</dbReference>
<keyword evidence="4" id="KW-1185">Reference proteome</keyword>
<feature type="transmembrane region" description="Helical" evidence="2">
    <location>
        <begin position="6"/>
        <end position="23"/>
    </location>
</feature>
<keyword evidence="2" id="KW-0812">Transmembrane</keyword>
<dbReference type="KEGG" id="cel:CELE_H38K22.6"/>
<sequence>MHGFWFLLDCIFLFSFATCLVQCKKSEKKKFRSDKKAKLVGPKTATSQKSVKDVHCPVSQAPPTSMPIESTTGKAPDDTLANVVSIQPDFSTGAPPIPAQ</sequence>
<evidence type="ECO:0000256" key="1">
    <source>
        <dbReference type="SAM" id="MobiDB-lite"/>
    </source>
</evidence>